<sequence length="76" mass="8677">MATFTLAVVGYLDTLPKQTGLTFEQVKTTLEQHRELYPTRVQRALAWAESASPGESWQTDTDLRESDQADIYLTRE</sequence>
<dbReference type="RefSeq" id="WP_144844659.1">
    <property type="nucleotide sequence ID" value="NZ_VMRJ01000001.1"/>
</dbReference>
<dbReference type="AlphaFoldDB" id="A0A558C3F0"/>
<accession>A0A558C3F0</accession>
<comment type="caution">
    <text evidence="2">The sequence shown here is derived from an EMBL/GenBank/DDBJ whole genome shotgun (WGS) entry which is preliminary data.</text>
</comment>
<proteinExistence type="predicted"/>
<name>A0A558C3F0_9BACT</name>
<keyword evidence="3" id="KW-1185">Reference proteome</keyword>
<feature type="compositionally biased region" description="Basic and acidic residues" evidence="1">
    <location>
        <begin position="61"/>
        <end position="76"/>
    </location>
</feature>
<gene>
    <name evidence="2" type="ORF">FNT36_04195</name>
</gene>
<evidence type="ECO:0000313" key="3">
    <source>
        <dbReference type="Proteomes" id="UP000317624"/>
    </source>
</evidence>
<dbReference type="Proteomes" id="UP000317624">
    <property type="component" value="Unassembled WGS sequence"/>
</dbReference>
<dbReference type="EMBL" id="VMRJ01000001">
    <property type="protein sequence ID" value="TVT43298.1"/>
    <property type="molecule type" value="Genomic_DNA"/>
</dbReference>
<organism evidence="2 3">
    <name type="scientific">Hymenobacter setariae</name>
    <dbReference type="NCBI Taxonomy" id="2594794"/>
    <lineage>
        <taxon>Bacteria</taxon>
        <taxon>Pseudomonadati</taxon>
        <taxon>Bacteroidota</taxon>
        <taxon>Cytophagia</taxon>
        <taxon>Cytophagales</taxon>
        <taxon>Hymenobacteraceae</taxon>
        <taxon>Hymenobacter</taxon>
    </lineage>
</organism>
<reference evidence="2 3" key="1">
    <citation type="submission" date="2019-07" db="EMBL/GenBank/DDBJ databases">
        <title>Hymenobacter sp. straun FUR1 Genome sequencing and assembly.</title>
        <authorList>
            <person name="Chhetri G."/>
        </authorList>
    </citation>
    <scope>NUCLEOTIDE SEQUENCE [LARGE SCALE GENOMIC DNA]</scope>
    <source>
        <strain evidence="2 3">Fur1</strain>
    </source>
</reference>
<protein>
    <submittedName>
        <fullName evidence="2">Uncharacterized protein</fullName>
    </submittedName>
</protein>
<feature type="region of interest" description="Disordered" evidence="1">
    <location>
        <begin position="50"/>
        <end position="76"/>
    </location>
</feature>
<evidence type="ECO:0000256" key="1">
    <source>
        <dbReference type="SAM" id="MobiDB-lite"/>
    </source>
</evidence>
<evidence type="ECO:0000313" key="2">
    <source>
        <dbReference type="EMBL" id="TVT43298.1"/>
    </source>
</evidence>